<evidence type="ECO:0000313" key="2">
    <source>
        <dbReference type="Proteomes" id="UP000789901"/>
    </source>
</evidence>
<reference evidence="1 2" key="1">
    <citation type="submission" date="2021-06" db="EMBL/GenBank/DDBJ databases">
        <authorList>
            <person name="Kallberg Y."/>
            <person name="Tangrot J."/>
            <person name="Rosling A."/>
        </authorList>
    </citation>
    <scope>NUCLEOTIDE SEQUENCE [LARGE SCALE GENOMIC DNA]</scope>
    <source>
        <strain evidence="1 2">120-4 pot B 10/14</strain>
    </source>
</reference>
<sequence>KKNELYLTSTCPVNTSLTLIQSAFTYYNIHKQANDLALINPNSYTYLLLQVLDHIKNKQWLEAKVLWVKSLASYSKIVNSDEINFFGGLSEQFFKQFFQDSLDQNLIVAKTSILPKSNYFETYFKQWKEPYIVPCRSEFKTMNREKPKNIPISAFKFDKCTFLSLILAINVTGINIIDEEKYLKNKDLPEKISFSPDDVHVKQ</sequence>
<accession>A0ABN7WQV4</accession>
<dbReference type="Proteomes" id="UP000789901">
    <property type="component" value="Unassembled WGS sequence"/>
</dbReference>
<organism evidence="1 2">
    <name type="scientific">Gigaspora margarita</name>
    <dbReference type="NCBI Taxonomy" id="4874"/>
    <lineage>
        <taxon>Eukaryota</taxon>
        <taxon>Fungi</taxon>
        <taxon>Fungi incertae sedis</taxon>
        <taxon>Mucoromycota</taxon>
        <taxon>Glomeromycotina</taxon>
        <taxon>Glomeromycetes</taxon>
        <taxon>Diversisporales</taxon>
        <taxon>Gigasporaceae</taxon>
        <taxon>Gigaspora</taxon>
    </lineage>
</organism>
<gene>
    <name evidence="1" type="ORF">GMARGA_LOCUS34028</name>
</gene>
<evidence type="ECO:0000313" key="1">
    <source>
        <dbReference type="EMBL" id="CAG8838542.1"/>
    </source>
</evidence>
<feature type="non-terminal residue" evidence="1">
    <location>
        <position position="1"/>
    </location>
</feature>
<name>A0ABN7WQV4_GIGMA</name>
<dbReference type="EMBL" id="CAJVQB010058332">
    <property type="protein sequence ID" value="CAG8838542.1"/>
    <property type="molecule type" value="Genomic_DNA"/>
</dbReference>
<proteinExistence type="predicted"/>
<feature type="non-terminal residue" evidence="1">
    <location>
        <position position="203"/>
    </location>
</feature>
<keyword evidence="2" id="KW-1185">Reference proteome</keyword>
<comment type="caution">
    <text evidence="1">The sequence shown here is derived from an EMBL/GenBank/DDBJ whole genome shotgun (WGS) entry which is preliminary data.</text>
</comment>
<protein>
    <submittedName>
        <fullName evidence="1">23789_t:CDS:1</fullName>
    </submittedName>
</protein>